<evidence type="ECO:0000313" key="4">
    <source>
        <dbReference type="Proteomes" id="UP000005206"/>
    </source>
</evidence>
<keyword evidence="2" id="KW-0732">Signal</keyword>
<dbReference type="GeneID" id="9678587"/>
<sequence length="202" mass="21978">MVGIVQFTAAVAAVAGVASAATPIQLSHPHCDQFVYGQSCQEFTSRFGLSQQAFLNLNPNLNPTTGCNQLPPSWYCVRTRAPGAPISTPYPASTAMFGNCAKFAAGFKTQGGSCWDIAAAFELSQPDWRWLNPDVPFSDGWKCFSLINDHYCVELKQETPPPPITSTTTTTTTKPATTTTKRKTTTTKRRTTSTRGPRLHKN</sequence>
<name>C7Z5B4_FUSV7</name>
<feature type="chain" id="PRO_5002986801" description="LysM domain-containing protein" evidence="2">
    <location>
        <begin position="21"/>
        <end position="202"/>
    </location>
</feature>
<organism evidence="3 4">
    <name type="scientific">Fusarium vanettenii (strain ATCC MYA-4622 / CBS 123669 / FGSC 9596 / NRRL 45880 / 77-13-4)</name>
    <name type="common">Fusarium solani subsp. pisi</name>
    <dbReference type="NCBI Taxonomy" id="660122"/>
    <lineage>
        <taxon>Eukaryota</taxon>
        <taxon>Fungi</taxon>
        <taxon>Dikarya</taxon>
        <taxon>Ascomycota</taxon>
        <taxon>Pezizomycotina</taxon>
        <taxon>Sordariomycetes</taxon>
        <taxon>Hypocreomycetidae</taxon>
        <taxon>Hypocreales</taxon>
        <taxon>Nectriaceae</taxon>
        <taxon>Fusarium</taxon>
        <taxon>Fusarium solani species complex</taxon>
        <taxon>Fusarium vanettenii</taxon>
    </lineage>
</organism>
<evidence type="ECO:0008006" key="5">
    <source>
        <dbReference type="Google" id="ProtNLM"/>
    </source>
</evidence>
<dbReference type="RefSeq" id="XP_003046782.1">
    <property type="nucleotide sequence ID" value="XM_003046736.1"/>
</dbReference>
<dbReference type="OrthoDB" id="5096701at2759"/>
<accession>C7Z5B4</accession>
<dbReference type="EMBL" id="GG698910">
    <property type="protein sequence ID" value="EEU41069.1"/>
    <property type="molecule type" value="Genomic_DNA"/>
</dbReference>
<dbReference type="KEGG" id="nhe:NECHADRAFT_122368"/>
<dbReference type="Proteomes" id="UP000005206">
    <property type="component" value="Chromosome 2"/>
</dbReference>
<dbReference type="VEuPathDB" id="FungiDB:NECHADRAFT_122368"/>
<reference evidence="3 4" key="1">
    <citation type="journal article" date="2009" name="PLoS Genet.">
        <title>The genome of Nectria haematococca: contribution of supernumerary chromosomes to gene expansion.</title>
        <authorList>
            <person name="Coleman J.J."/>
            <person name="Rounsley S.D."/>
            <person name="Rodriguez-Carres M."/>
            <person name="Kuo A."/>
            <person name="Wasmann C.C."/>
            <person name="Grimwood J."/>
            <person name="Schmutz J."/>
            <person name="Taga M."/>
            <person name="White G.J."/>
            <person name="Zhou S."/>
            <person name="Schwartz D.C."/>
            <person name="Freitag M."/>
            <person name="Ma L.J."/>
            <person name="Danchin E.G."/>
            <person name="Henrissat B."/>
            <person name="Coutinho P.M."/>
            <person name="Nelson D.R."/>
            <person name="Straney D."/>
            <person name="Napoli C.A."/>
            <person name="Barker B.M."/>
            <person name="Gribskov M."/>
            <person name="Rep M."/>
            <person name="Kroken S."/>
            <person name="Molnar I."/>
            <person name="Rensing C."/>
            <person name="Kennell J.C."/>
            <person name="Zamora J."/>
            <person name="Farman M.L."/>
            <person name="Selker E.U."/>
            <person name="Salamov A."/>
            <person name="Shapiro H."/>
            <person name="Pangilinan J."/>
            <person name="Lindquist E."/>
            <person name="Lamers C."/>
            <person name="Grigoriev I.V."/>
            <person name="Geiser D.M."/>
            <person name="Covert S.F."/>
            <person name="Temporini E."/>
            <person name="Vanetten H.D."/>
        </authorList>
    </citation>
    <scope>NUCLEOTIDE SEQUENCE [LARGE SCALE GENOMIC DNA]</scope>
    <source>
        <strain evidence="4">ATCC MYA-4622 / CBS 123669 / FGSC 9596 / NRRL 45880 / 77-13-4</strain>
    </source>
</reference>
<dbReference type="PANTHER" id="PTHR34997">
    <property type="entry name" value="AM15"/>
    <property type="match status" value="1"/>
</dbReference>
<dbReference type="InParanoid" id="C7Z5B4"/>
<gene>
    <name evidence="3" type="ORF">NECHADRAFT_122368</name>
</gene>
<dbReference type="GO" id="GO:0008061">
    <property type="term" value="F:chitin binding"/>
    <property type="evidence" value="ECO:0007669"/>
    <property type="project" value="InterPro"/>
</dbReference>
<feature type="compositionally biased region" description="Basic residues" evidence="1">
    <location>
        <begin position="180"/>
        <end position="202"/>
    </location>
</feature>
<feature type="compositionally biased region" description="Low complexity" evidence="1">
    <location>
        <begin position="165"/>
        <end position="179"/>
    </location>
</feature>
<dbReference type="PANTHER" id="PTHR34997:SF1">
    <property type="entry name" value="PEPTIDOGLYCAN-BINDING LYSIN DOMAIN"/>
    <property type="match status" value="1"/>
</dbReference>
<feature type="region of interest" description="Disordered" evidence="1">
    <location>
        <begin position="157"/>
        <end position="202"/>
    </location>
</feature>
<protein>
    <recommendedName>
        <fullName evidence="5">LysM domain-containing protein</fullName>
    </recommendedName>
</protein>
<dbReference type="AlphaFoldDB" id="C7Z5B4"/>
<evidence type="ECO:0000256" key="1">
    <source>
        <dbReference type="SAM" id="MobiDB-lite"/>
    </source>
</evidence>
<dbReference type="InterPro" id="IPR052210">
    <property type="entry name" value="LysM1-like"/>
</dbReference>
<dbReference type="STRING" id="660122.C7Z5B4"/>
<evidence type="ECO:0000256" key="2">
    <source>
        <dbReference type="SAM" id="SignalP"/>
    </source>
</evidence>
<evidence type="ECO:0000313" key="3">
    <source>
        <dbReference type="EMBL" id="EEU41069.1"/>
    </source>
</evidence>
<keyword evidence="4" id="KW-1185">Reference proteome</keyword>
<proteinExistence type="predicted"/>
<dbReference type="HOGENOM" id="CLU_1354951_0_0_1"/>
<feature type="signal peptide" evidence="2">
    <location>
        <begin position="1"/>
        <end position="20"/>
    </location>
</feature>